<comment type="caution">
    <text evidence="2">The sequence shown here is derived from an EMBL/GenBank/DDBJ whole genome shotgun (WGS) entry which is preliminary data.</text>
</comment>
<dbReference type="Proteomes" id="UP001476798">
    <property type="component" value="Unassembled WGS sequence"/>
</dbReference>
<proteinExistence type="predicted"/>
<feature type="region of interest" description="Disordered" evidence="1">
    <location>
        <begin position="18"/>
        <end position="44"/>
    </location>
</feature>
<dbReference type="EMBL" id="JAHRIO010001517">
    <property type="protein sequence ID" value="MEQ2159015.1"/>
    <property type="molecule type" value="Genomic_DNA"/>
</dbReference>
<evidence type="ECO:0000313" key="2">
    <source>
        <dbReference type="EMBL" id="MEQ2159015.1"/>
    </source>
</evidence>
<feature type="compositionally biased region" description="Polar residues" evidence="1">
    <location>
        <begin position="24"/>
        <end position="33"/>
    </location>
</feature>
<organism evidence="2 3">
    <name type="scientific">Goodea atripinnis</name>
    <dbReference type="NCBI Taxonomy" id="208336"/>
    <lineage>
        <taxon>Eukaryota</taxon>
        <taxon>Metazoa</taxon>
        <taxon>Chordata</taxon>
        <taxon>Craniata</taxon>
        <taxon>Vertebrata</taxon>
        <taxon>Euteleostomi</taxon>
        <taxon>Actinopterygii</taxon>
        <taxon>Neopterygii</taxon>
        <taxon>Teleostei</taxon>
        <taxon>Neoteleostei</taxon>
        <taxon>Acanthomorphata</taxon>
        <taxon>Ovalentaria</taxon>
        <taxon>Atherinomorphae</taxon>
        <taxon>Cyprinodontiformes</taxon>
        <taxon>Goodeidae</taxon>
        <taxon>Goodea</taxon>
    </lineage>
</organism>
<name>A0ABV0MIT6_9TELE</name>
<evidence type="ECO:0000256" key="1">
    <source>
        <dbReference type="SAM" id="MobiDB-lite"/>
    </source>
</evidence>
<protein>
    <submittedName>
        <fullName evidence="2">Uncharacterized protein</fullName>
    </submittedName>
</protein>
<accession>A0ABV0MIT6</accession>
<reference evidence="2 3" key="1">
    <citation type="submission" date="2021-06" db="EMBL/GenBank/DDBJ databases">
        <authorList>
            <person name="Palmer J.M."/>
        </authorList>
    </citation>
    <scope>NUCLEOTIDE SEQUENCE [LARGE SCALE GENOMIC DNA]</scope>
    <source>
        <strain evidence="2 3">GA_2019</strain>
        <tissue evidence="2">Muscle</tissue>
    </source>
</reference>
<keyword evidence="3" id="KW-1185">Reference proteome</keyword>
<gene>
    <name evidence="2" type="ORF">GOODEAATRI_018107</name>
</gene>
<sequence>MVYRSGRSKHHQCISLLQKPTGASPPQKQNSVALSGHTGVEGEEGYPCVCKAVKRGAGEAASFAAKSALLFPCETTSVKDVCAAHLHTEIAFGKRIAPSRLET</sequence>
<evidence type="ECO:0000313" key="3">
    <source>
        <dbReference type="Proteomes" id="UP001476798"/>
    </source>
</evidence>